<dbReference type="Proteomes" id="UP000024635">
    <property type="component" value="Unassembled WGS sequence"/>
</dbReference>
<evidence type="ECO:0000313" key="2">
    <source>
        <dbReference type="EMBL" id="EYB99414.1"/>
    </source>
</evidence>
<comment type="caution">
    <text evidence="2">The sequence shown here is derived from an EMBL/GenBank/DDBJ whole genome shotgun (WGS) entry which is preliminary data.</text>
</comment>
<keyword evidence="3" id="KW-1185">Reference proteome</keyword>
<dbReference type="OrthoDB" id="10264196at2759"/>
<dbReference type="Gene3D" id="3.20.20.10">
    <property type="entry name" value="Alanine racemase"/>
    <property type="match status" value="1"/>
</dbReference>
<accession>A0A016T9W4</accession>
<dbReference type="STRING" id="53326.A0A016T9W4"/>
<dbReference type="InterPro" id="IPR029066">
    <property type="entry name" value="PLP-binding_barrel"/>
</dbReference>
<dbReference type="EMBL" id="JARK01001458">
    <property type="protein sequence ID" value="EYB99414.1"/>
    <property type="molecule type" value="Genomic_DNA"/>
</dbReference>
<dbReference type="InterPro" id="IPR011078">
    <property type="entry name" value="PyrdxlP_homeostasis"/>
</dbReference>
<keyword evidence="1" id="KW-0663">Pyridoxal phosphate</keyword>
<proteinExistence type="predicted"/>
<protein>
    <recommendedName>
        <fullName evidence="4">Alanine racemase N-terminal domain-containing protein</fullName>
    </recommendedName>
</protein>
<dbReference type="GO" id="GO:0030170">
    <property type="term" value="F:pyridoxal phosphate binding"/>
    <property type="evidence" value="ECO:0007669"/>
    <property type="project" value="InterPro"/>
</dbReference>
<gene>
    <name evidence="2" type="primary">Acey_s0122.g1037</name>
    <name evidence="2" type="ORF">Y032_0122g1037</name>
</gene>
<dbReference type="PANTHER" id="PTHR10146">
    <property type="entry name" value="PROLINE SYNTHETASE CO-TRANSCRIBED BACTERIAL HOMOLOG PROTEIN"/>
    <property type="match status" value="1"/>
</dbReference>
<dbReference type="PANTHER" id="PTHR10146:SF14">
    <property type="entry name" value="PYRIDOXAL PHOSPHATE HOMEOSTASIS PROTEIN"/>
    <property type="match status" value="1"/>
</dbReference>
<dbReference type="SUPFAM" id="SSF51419">
    <property type="entry name" value="PLP-binding barrel"/>
    <property type="match status" value="1"/>
</dbReference>
<organism evidence="2 3">
    <name type="scientific">Ancylostoma ceylanicum</name>
    <dbReference type="NCBI Taxonomy" id="53326"/>
    <lineage>
        <taxon>Eukaryota</taxon>
        <taxon>Metazoa</taxon>
        <taxon>Ecdysozoa</taxon>
        <taxon>Nematoda</taxon>
        <taxon>Chromadorea</taxon>
        <taxon>Rhabditida</taxon>
        <taxon>Rhabditina</taxon>
        <taxon>Rhabditomorpha</taxon>
        <taxon>Strongyloidea</taxon>
        <taxon>Ancylostomatidae</taxon>
        <taxon>Ancylostomatinae</taxon>
        <taxon>Ancylostoma</taxon>
    </lineage>
</organism>
<evidence type="ECO:0000256" key="1">
    <source>
        <dbReference type="ARBA" id="ARBA00022898"/>
    </source>
</evidence>
<name>A0A016T9W4_9BILA</name>
<evidence type="ECO:0000313" key="3">
    <source>
        <dbReference type="Proteomes" id="UP000024635"/>
    </source>
</evidence>
<reference evidence="3" key="1">
    <citation type="journal article" date="2015" name="Nat. Genet.">
        <title>The genome and transcriptome of the zoonotic hookworm Ancylostoma ceylanicum identify infection-specific gene families.</title>
        <authorList>
            <person name="Schwarz E.M."/>
            <person name="Hu Y."/>
            <person name="Antoshechkin I."/>
            <person name="Miller M.M."/>
            <person name="Sternberg P.W."/>
            <person name="Aroian R.V."/>
        </authorList>
    </citation>
    <scope>NUCLEOTIDE SEQUENCE</scope>
    <source>
        <strain evidence="3">HY135</strain>
    </source>
</reference>
<evidence type="ECO:0008006" key="4">
    <source>
        <dbReference type="Google" id="ProtNLM"/>
    </source>
</evidence>
<dbReference type="AlphaFoldDB" id="A0A016T9W4"/>
<sequence>MTSTAVVQDNIRVVLDLIRDACAKSQLSKRCNLVAVSKTKPTDLITACYDVGQRHFGENYVQLIDCIRSQNPFSYTRRLAKAQTAILFTPKNPCLTEHRPSADPHRVTYALHTVGLDDGGLSAASKGTRRDRAARARIISGAANHWVLDSWFHFWLTSNVMNNYQKSPDLPLRRRFHHERRGRAACFLKRRKG</sequence>